<evidence type="ECO:0000313" key="2">
    <source>
        <dbReference type="Proteomes" id="UP000005640"/>
    </source>
</evidence>
<dbReference type="ChiTaRS" id="STARD10">
    <property type="organism name" value="human"/>
</dbReference>
<reference evidence="1" key="4">
    <citation type="submission" date="2025-08" db="UniProtKB">
        <authorList>
            <consortium name="Ensembl"/>
        </authorList>
    </citation>
    <scope>IDENTIFICATION</scope>
</reference>
<dbReference type="Ensembl" id="ENST00000540587.1">
    <property type="protein sequence ID" value="ENSP00000440302.1"/>
    <property type="gene ID" value="ENSG00000214530.11"/>
</dbReference>
<dbReference type="OMA" id="CRMECKD"/>
<reference evidence="1 2" key="3">
    <citation type="journal article" date="2006" name="Nature">
        <title>Human chromosome 11 DNA sequence and analysis including novel gene identification.</title>
        <authorList>
            <person name="Taylor T.D."/>
            <person name="Noguchi H."/>
            <person name="Totoki Y."/>
            <person name="Toyoda A."/>
            <person name="Kuroki Y."/>
            <person name="Dewar K."/>
            <person name="Lloyd C."/>
            <person name="Itoh T."/>
            <person name="Takeda T."/>
            <person name="Kim D.W."/>
            <person name="She X."/>
            <person name="Barlow K.F."/>
            <person name="Bloom T."/>
            <person name="Bruford E."/>
            <person name="Chang J.L."/>
            <person name="Cuomo C.A."/>
            <person name="Eichler E."/>
            <person name="FitzGerald M.G."/>
            <person name="Jaffe D.B."/>
            <person name="LaButti K."/>
            <person name="Nicol R."/>
            <person name="Park H.S."/>
            <person name="Seaman C."/>
            <person name="Sougnez C."/>
            <person name="Yang X."/>
            <person name="Zimmer A.R."/>
            <person name="Zody M.C."/>
            <person name="Birren B.W."/>
            <person name="Nusbaum C."/>
            <person name="Fujiyama A."/>
            <person name="Hattori M."/>
            <person name="Rogers J."/>
            <person name="Lander E.S."/>
            <person name="Sakaki Y."/>
        </authorList>
    </citation>
    <scope>NUCLEOTIDE SEQUENCE [LARGE SCALE GENOMIC DNA]</scope>
</reference>
<dbReference type="EMBL" id="AP002381">
    <property type="status" value="NOT_ANNOTATED_CDS"/>
    <property type="molecule type" value="Genomic_DNA"/>
</dbReference>
<dbReference type="ExpressionAtlas" id="F5GY42">
    <property type="expression patterns" value="baseline and differential"/>
</dbReference>
<reference evidence="1" key="5">
    <citation type="submission" date="2025-09" db="UniProtKB">
        <authorList>
            <consortium name="Ensembl"/>
        </authorList>
    </citation>
    <scope>IDENTIFICATION</scope>
</reference>
<reference evidence="1 2" key="1">
    <citation type="journal article" date="2001" name="Nature">
        <title>Initial sequencing and analysis of the human genome.</title>
        <authorList>
            <consortium name="International Human Genome Sequencing Consortium"/>
            <person name="Lander E.S."/>
            <person name="Linton L.M."/>
            <person name="Birren B."/>
            <person name="Nusbaum C."/>
            <person name="Zody M.C."/>
            <person name="Baldwin J."/>
            <person name="Devon K."/>
            <person name="Dewar K."/>
            <person name="Doyle M."/>
            <person name="FitzHugh W."/>
            <person name="Funke R."/>
            <person name="Gage D."/>
            <person name="Harris K."/>
            <person name="Heaford A."/>
            <person name="Howland J."/>
            <person name="Kann L."/>
            <person name="Lehoczky J."/>
            <person name="LeVine R."/>
            <person name="McEwan P."/>
            <person name="McKernan K."/>
            <person name="Meldrim J."/>
            <person name="Mesirov J.P."/>
            <person name="Miranda C."/>
            <person name="Morris W."/>
            <person name="Naylor J."/>
            <person name="Raymond C."/>
            <person name="Rosetti M."/>
            <person name="Santos R."/>
            <person name="Sheridan A."/>
            <person name="Sougnez C."/>
            <person name="Stange-Thomann N."/>
            <person name="Stojanovic N."/>
            <person name="Subramanian A."/>
            <person name="Wyman D."/>
            <person name="Rogers J."/>
            <person name="Sulston J."/>
            <person name="Ainscough R."/>
            <person name="Beck S."/>
            <person name="Bentley D."/>
            <person name="Burton J."/>
            <person name="Clee C."/>
            <person name="Carter N."/>
            <person name="Coulson A."/>
            <person name="Deadman R."/>
            <person name="Deloukas P."/>
            <person name="Dunham A."/>
            <person name="Dunham I."/>
            <person name="Durbin R."/>
            <person name="French L."/>
            <person name="Grafham D."/>
            <person name="Gregory S."/>
            <person name="Hubbard T."/>
            <person name="Humphray S."/>
            <person name="Hunt A."/>
            <person name="Jones M."/>
            <person name="Lloyd C."/>
            <person name="McMurray A."/>
            <person name="Matthews L."/>
            <person name="Mercer S."/>
            <person name="Milne S."/>
            <person name="Mullikin J.C."/>
            <person name="Mungall A."/>
            <person name="Plumb R."/>
            <person name="Ross M."/>
            <person name="Shownkeen R."/>
            <person name="Sims S."/>
            <person name="Waterston R.H."/>
            <person name="Wilson R.K."/>
            <person name="Hillier L.W."/>
            <person name="McPherson J.D."/>
            <person name="Marra M.A."/>
            <person name="Mardis E.R."/>
            <person name="Fulton L.A."/>
            <person name="Chinwalla A.T."/>
            <person name="Pepin K.H."/>
            <person name="Gish W.R."/>
            <person name="Chissoe S.L."/>
            <person name="Wendl M.C."/>
            <person name="Delehaunty K.D."/>
            <person name="Miner T.L."/>
            <person name="Delehaunty A."/>
            <person name="Kramer J.B."/>
            <person name="Cook L.L."/>
            <person name="Fulton R.S."/>
            <person name="Johnson D.L."/>
            <person name="Minx P.J."/>
            <person name="Clifton S.W."/>
            <person name="Hawkins T."/>
            <person name="Branscomb E."/>
            <person name="Predki P."/>
            <person name="Richardson P."/>
            <person name="Wenning S."/>
            <person name="Slezak T."/>
            <person name="Doggett N."/>
            <person name="Cheng J.F."/>
            <person name="Olsen A."/>
            <person name="Lucas S."/>
            <person name="Elkin C."/>
            <person name="Uberbacher E."/>
            <person name="Frazier M."/>
            <person name="Gibbs R.A."/>
            <person name="Muzny D.M."/>
            <person name="Scherer S.E."/>
            <person name="Bouck J.B."/>
            <person name="Sodergren E.J."/>
            <person name="Worley K.C."/>
            <person name="Rives C.M."/>
            <person name="Gorrell J.H."/>
            <person name="Metzker M.L."/>
            <person name="Naylor S.L."/>
            <person name="Kucherlapati R.S."/>
            <person name="Nelson D.L."/>
            <person name="Weinstock G.M."/>
            <person name="Sakaki Y."/>
            <person name="Fujiyama A."/>
            <person name="Hattori M."/>
            <person name="Yada T."/>
            <person name="Toyoda A."/>
            <person name="Itoh T."/>
            <person name="Kawagoe C."/>
            <person name="Watanabe H."/>
            <person name="Totoki Y."/>
            <person name="Taylor T."/>
            <person name="Weissenbach J."/>
            <person name="Heilig R."/>
            <person name="Saurin W."/>
            <person name="Artiguenave F."/>
            <person name="Brottier P."/>
            <person name="Bruls T."/>
            <person name="Pelletier E."/>
            <person name="Robert C."/>
            <person name="Wincker P."/>
            <person name="Smith D.R."/>
            <person name="Doucette-Stamm L."/>
            <person name="Rubenfield M."/>
            <person name="Weinstock K."/>
            <person name="Lee H.M."/>
            <person name="Dubois J."/>
            <person name="Rosenthal A."/>
            <person name="Platzer M."/>
            <person name="Nyakatura G."/>
            <person name="Taudien S."/>
            <person name="Rump A."/>
            <person name="Yang H."/>
            <person name="Yu J."/>
            <person name="Wang J."/>
            <person name="Huang G."/>
            <person name="Gu J."/>
            <person name="Hood L."/>
            <person name="Rowen L."/>
            <person name="Madan A."/>
            <person name="Qin S."/>
            <person name="Davis R.W."/>
            <person name="Federspiel N.A."/>
            <person name="Abola A.P."/>
            <person name="Proctor M.J."/>
            <person name="Myers R.M."/>
            <person name="Schmutz J."/>
            <person name="Dickson M."/>
            <person name="Grimwood J."/>
            <person name="Cox D.R."/>
            <person name="Olson M.V."/>
            <person name="Kaul R."/>
            <person name="Raymond C."/>
            <person name="Shimizu N."/>
            <person name="Kawasaki K."/>
            <person name="Minoshima S."/>
            <person name="Evans G.A."/>
            <person name="Athanasiou M."/>
            <person name="Schultz R."/>
            <person name="Roe B.A."/>
            <person name="Chen F."/>
            <person name="Pan H."/>
            <person name="Ramser J."/>
            <person name="Lehrach H."/>
            <person name="Reinhardt R."/>
            <person name="McCombie W.R."/>
            <person name="de la Bastide M."/>
            <person name="Dedhia N."/>
            <person name="Blocker H."/>
            <person name="Hornischer K."/>
            <person name="Nordsiek G."/>
            <person name="Agarwala R."/>
            <person name="Aravind L."/>
            <person name="Bailey J.A."/>
            <person name="Bateman A."/>
            <person name="Batzoglou S."/>
            <person name="Birney E."/>
            <person name="Bork P."/>
            <person name="Brown D.G."/>
            <person name="Burge C.B."/>
            <person name="Cerutti L."/>
            <person name="Chen H.C."/>
            <person name="Church D."/>
            <person name="Clamp M."/>
            <person name="Copley R.R."/>
            <person name="Doerks T."/>
            <person name="Eddy S.R."/>
            <person name="Eichler E.E."/>
            <person name="Furey T.S."/>
            <person name="Galagan J."/>
            <person name="Gilbert J.G."/>
            <person name="Harmon C."/>
            <person name="Hayashizaki Y."/>
            <person name="Haussler D."/>
            <person name="Hermjakob H."/>
            <person name="Hokamp K."/>
            <person name="Jang W."/>
            <person name="Johnson L.S."/>
            <person name="Jones T.A."/>
            <person name="Kasif S."/>
            <person name="Kaspryzk A."/>
            <person name="Kennedy S."/>
            <person name="Kent W.J."/>
            <person name="Kitts P."/>
            <person name="Koonin E.V."/>
            <person name="Korf I."/>
            <person name="Kulp D."/>
            <person name="Lancet D."/>
            <person name="Lowe T.M."/>
            <person name="McLysaght A."/>
            <person name="Mikkelsen T."/>
            <person name="Moran J.V."/>
            <person name="Mulder N."/>
            <person name="Pollara V.J."/>
            <person name="Ponting C.P."/>
            <person name="Schuler G."/>
            <person name="Schultz J."/>
            <person name="Slater G."/>
            <person name="Smit A.F."/>
            <person name="Stupka E."/>
            <person name="Szustakowski J."/>
            <person name="Thierry-Mieg D."/>
            <person name="Thierry-Mieg J."/>
            <person name="Wagner L."/>
            <person name="Wallis J."/>
            <person name="Wheeler R."/>
            <person name="Williams A."/>
            <person name="Wolf Y.I."/>
            <person name="Wolfe K.H."/>
            <person name="Yang S.P."/>
            <person name="Yeh R.F."/>
            <person name="Collins F."/>
            <person name="Guyer M.S."/>
            <person name="Peterson J."/>
            <person name="Felsenfeld A."/>
            <person name="Wetterstrand K.A."/>
            <person name="Patrinos A."/>
            <person name="Morgan M.J."/>
            <person name="de Jong P."/>
            <person name="Catanese J.J."/>
            <person name="Osoegawa K."/>
            <person name="Shizuya H."/>
            <person name="Choi S."/>
            <person name="Chen Y.J."/>
        </authorList>
    </citation>
    <scope>NUCLEOTIDE SEQUENCE [LARGE SCALE GENOMIC DNA]</scope>
</reference>
<dbReference type="UCSC" id="uc058fdr.1">
    <property type="organism name" value="human"/>
</dbReference>
<dbReference type="HGNC" id="HGNC:10666">
    <property type="gene designation" value="STARD10"/>
</dbReference>
<name>F5GY42_HUMAN</name>
<dbReference type="OrthoDB" id="5403181at2759"/>
<evidence type="ECO:0000313" key="1">
    <source>
        <dbReference type="Ensembl" id="ENSP00000440302.1"/>
    </source>
</evidence>
<dbReference type="EMBL" id="AP003065">
    <property type="status" value="NOT_ANNOTATED_CDS"/>
    <property type="molecule type" value="Genomic_DNA"/>
</dbReference>
<dbReference type="Bgee" id="ENSG00000214530">
    <property type="expression patterns" value="Expressed in right lobe of liver and 180 other cell types or tissues"/>
</dbReference>
<proteinExistence type="predicted"/>
<dbReference type="OpenTargets" id="ENSG00000214530"/>
<gene>
    <name evidence="1" type="primary">STARD10</name>
</gene>
<dbReference type="Proteomes" id="UP000005640">
    <property type="component" value="Chromosome 11"/>
</dbReference>
<organism evidence="1 2">
    <name type="scientific">Homo sapiens</name>
    <name type="common">Human</name>
    <dbReference type="NCBI Taxonomy" id="9606"/>
    <lineage>
        <taxon>Eukaryota</taxon>
        <taxon>Metazoa</taxon>
        <taxon>Chordata</taxon>
        <taxon>Craniata</taxon>
        <taxon>Vertebrata</taxon>
        <taxon>Euteleostomi</taxon>
        <taxon>Mammalia</taxon>
        <taxon>Eutheria</taxon>
        <taxon>Euarchontoglires</taxon>
        <taxon>Primates</taxon>
        <taxon>Haplorrhini</taxon>
        <taxon>Catarrhini</taxon>
        <taxon>Hominidae</taxon>
        <taxon>Homo</taxon>
    </lineage>
</organism>
<dbReference type="Antibodypedia" id="7866">
    <property type="antibodies" value="146 antibodies from 26 providers"/>
</dbReference>
<protein>
    <submittedName>
        <fullName evidence="1">StAR related lipid transfer domain containing 10</fullName>
    </submittedName>
</protein>
<keyword evidence="2" id="KW-1185">Reference proteome</keyword>
<dbReference type="Ensembl" id="ENST00000540587.1">
    <property type="protein sequence ID" value="ENSP00000440302.1"/>
    <property type="gene ID" value="ENSG00000214530.10"/>
</dbReference>
<dbReference type="GeneTree" id="ENSGT00510000047611"/>
<dbReference type="VEuPathDB" id="HostDB:ENSG00000214530"/>
<accession>F5GY42</accession>
<feature type="non-terminal residue" evidence="1">
    <location>
        <position position="11"/>
    </location>
</feature>
<dbReference type="HOGENOM" id="CLU_3437717_0_0_1"/>
<reference evidence="1 2" key="2">
    <citation type="journal article" date="2004" name="Nature">
        <title>Finishing the euchromatic sequence of the human genome.</title>
        <authorList>
            <consortium name="International Human Genome Sequencing Consortium"/>
        </authorList>
    </citation>
    <scope>NUCLEOTIDE SEQUENCE [LARGE SCALE GENOMIC DNA]</scope>
</reference>
<sequence>MEKLAASTEPQ</sequence>